<feature type="domain" description="Reverse transcriptase" evidence="1">
    <location>
        <begin position="320"/>
        <end position="602"/>
    </location>
</feature>
<evidence type="ECO:0000313" key="3">
    <source>
        <dbReference type="EMBL" id="CAL1414232.1"/>
    </source>
</evidence>
<organism evidence="2 4">
    <name type="scientific">Linum trigynum</name>
    <dbReference type="NCBI Taxonomy" id="586398"/>
    <lineage>
        <taxon>Eukaryota</taxon>
        <taxon>Viridiplantae</taxon>
        <taxon>Streptophyta</taxon>
        <taxon>Embryophyta</taxon>
        <taxon>Tracheophyta</taxon>
        <taxon>Spermatophyta</taxon>
        <taxon>Magnoliopsida</taxon>
        <taxon>eudicotyledons</taxon>
        <taxon>Gunneridae</taxon>
        <taxon>Pentapetalae</taxon>
        <taxon>rosids</taxon>
        <taxon>fabids</taxon>
        <taxon>Malpighiales</taxon>
        <taxon>Linaceae</taxon>
        <taxon>Linum</taxon>
    </lineage>
</organism>
<gene>
    <name evidence="2" type="ORF">LTRI10_LOCUS31915</name>
    <name evidence="3" type="ORF">LTRI10_LOCUS53406</name>
</gene>
<dbReference type="CDD" id="cd06222">
    <property type="entry name" value="RNase_H_like"/>
    <property type="match status" value="1"/>
</dbReference>
<dbReference type="SUPFAM" id="SSF56672">
    <property type="entry name" value="DNA/RNA polymerases"/>
    <property type="match status" value="1"/>
</dbReference>
<evidence type="ECO:0000313" key="4">
    <source>
        <dbReference type="Proteomes" id="UP001497516"/>
    </source>
</evidence>
<dbReference type="Pfam" id="PF13456">
    <property type="entry name" value="RVT_3"/>
    <property type="match status" value="1"/>
</dbReference>
<dbReference type="EMBL" id="OZ034822">
    <property type="protein sequence ID" value="CAL1414232.1"/>
    <property type="molecule type" value="Genomic_DNA"/>
</dbReference>
<sequence length="1203" mass="135873">MDQFRDFVNSAGLLDVGFKGAPFTWSNRQGIATHILERLDRGLVSSNLLTTWPNLQVTHLSDLGSDHRILLLQLIPAAGKGKPRFHFDLRWAANTEAREIIAQVWQLNVSGTLQFQLFSLCKEARHQLVQWARLGTTNSARHIRELREAIQAERDTLQTDWDIITGLETQLSAAYLQEEAYWRQKSRTTWLQKGDSNTNYFHITTTQRRRHNLIEVLRDDHGQPHYEEPAKGNVSVSFFQQLFLSNGTSPGFLVQALGLPHKVTSSQNMFLSANVTREEIRAAAFSIGKGQAPGSDGLTGGFFQSYWDIVGESVCRAALSFFRTGRLLQNFNHTIITLIPKVVNADLMRQMRPISLCQVFYKIISKVLTSRLAVILPSVISDTQNGFIKGRDISDNILIAQEVMQYLKTKSQGRDRWMALKLDMEKAYDRVEWGFLFAVMEALGFNDHWMKWIKACVTTVSFTVLLNGNEHGYFRPQRGLRQGDPLSPLLFAIYTEAFSAMLTNAMESQHLHGLKIHRLAPTLSHLFFADDTYLFLRATSSECHNLLQLLHLYEEVSGQRVNLQKSSVCFSSNMSDQESVAMAALLGVTSIGSMEKYLGLPAQVQRSKVQTFRFVEDNLAVRIQSWRSKSLSLAAKEVVIKAVGSATPVYAMFSFRLPSTSCRRLNGQLSRYWWAGQDKDRGMHWISWPAVCVSKFHGGLGFRDFDLFNVAMLGKQAWKILQDPASLLARLYKARYHPSADFLNASAGSRPSWAWQGVLEGRALLKRGLRWQIGCGTAVRILDDPWLPSSPPSSPMLLPGVILQNQFVASLIHPLTRTWNSELIRASFEAESVQWILSIPLPSAPRPDKLIWHFSATGQYTVKTGYHLLSSGRHLEFDPLPPFLNQQFWKFLWNLPIPPKLKVFLWRVVRGFLPMRQILKGKSLCDTDTCLVCSAAVESISHCFFDCRIARGLWTLAGKEHIRAAMAVVNYDLAWSNLFFSMQLSKMDIAEVVFLVWRLWKGRCWSTYDYIQYLPGPLHRQFTNQVTEWKEATIDQHGQAASVRVPRSLPPQPSCPPGGILMRFDGATKKGVGGSVGFVGFNGDRAVICAYGKYYEGISDPFLLELLALRDAMVWSLHRGYSSVCFCGDSQLVIRRAMEDDVCHDRGGAVLEEVRVMKTSFAVVCFVFAPRSTNRAAHRVAQTALASVATQLVDYRIYISNAL</sequence>
<keyword evidence="4" id="KW-1185">Reference proteome</keyword>
<dbReference type="PANTHER" id="PTHR33116:SF86">
    <property type="entry name" value="REVERSE TRANSCRIPTASE DOMAIN-CONTAINING PROTEIN"/>
    <property type="match status" value="1"/>
</dbReference>
<dbReference type="Pfam" id="PF13966">
    <property type="entry name" value="zf-RVT"/>
    <property type="match status" value="1"/>
</dbReference>
<dbReference type="InterPro" id="IPR036397">
    <property type="entry name" value="RNaseH_sf"/>
</dbReference>
<dbReference type="Gene3D" id="3.30.420.10">
    <property type="entry name" value="Ribonuclease H-like superfamily/Ribonuclease H"/>
    <property type="match status" value="1"/>
</dbReference>
<dbReference type="InterPro" id="IPR026960">
    <property type="entry name" value="RVT-Znf"/>
</dbReference>
<accession>A0AAV2EYP0</accession>
<dbReference type="InterPro" id="IPR002156">
    <property type="entry name" value="RNaseH_domain"/>
</dbReference>
<dbReference type="PROSITE" id="PS50878">
    <property type="entry name" value="RT_POL"/>
    <property type="match status" value="1"/>
</dbReference>
<dbReference type="InterPro" id="IPR043502">
    <property type="entry name" value="DNA/RNA_pol_sf"/>
</dbReference>
<dbReference type="InterPro" id="IPR036691">
    <property type="entry name" value="Endo/exonu/phosph_ase_sf"/>
</dbReference>
<reference evidence="2 4" key="1">
    <citation type="submission" date="2024-04" db="EMBL/GenBank/DDBJ databases">
        <authorList>
            <person name="Fracassetti M."/>
        </authorList>
    </citation>
    <scope>NUCLEOTIDE SEQUENCE [LARGE SCALE GENOMIC DNA]</scope>
</reference>
<evidence type="ECO:0000313" key="2">
    <source>
        <dbReference type="EMBL" id="CAL1391173.1"/>
    </source>
</evidence>
<dbReference type="Proteomes" id="UP001497516">
    <property type="component" value="Chromosome 5"/>
</dbReference>
<dbReference type="InterPro" id="IPR000477">
    <property type="entry name" value="RT_dom"/>
</dbReference>
<dbReference type="PANTHER" id="PTHR33116">
    <property type="entry name" value="REVERSE TRANSCRIPTASE ZINC-BINDING DOMAIN-CONTAINING PROTEIN-RELATED-RELATED"/>
    <property type="match status" value="1"/>
</dbReference>
<dbReference type="AlphaFoldDB" id="A0AAV2EYP0"/>
<dbReference type="GO" id="GO:0003676">
    <property type="term" value="F:nucleic acid binding"/>
    <property type="evidence" value="ECO:0007669"/>
    <property type="project" value="InterPro"/>
</dbReference>
<protein>
    <recommendedName>
        <fullName evidence="1">Reverse transcriptase domain-containing protein</fullName>
    </recommendedName>
</protein>
<evidence type="ECO:0000259" key="1">
    <source>
        <dbReference type="PROSITE" id="PS50878"/>
    </source>
</evidence>
<dbReference type="Gene3D" id="3.60.10.10">
    <property type="entry name" value="Endonuclease/exonuclease/phosphatase"/>
    <property type="match status" value="1"/>
</dbReference>
<proteinExistence type="predicted"/>
<name>A0AAV2EYP0_9ROSI</name>
<dbReference type="GO" id="GO:0004523">
    <property type="term" value="F:RNA-DNA hybrid ribonuclease activity"/>
    <property type="evidence" value="ECO:0007669"/>
    <property type="project" value="InterPro"/>
</dbReference>
<dbReference type="CDD" id="cd01650">
    <property type="entry name" value="RT_nLTR_like"/>
    <property type="match status" value="1"/>
</dbReference>
<dbReference type="Proteomes" id="UP001497516">
    <property type="component" value="Chromosome 9"/>
</dbReference>
<dbReference type="Pfam" id="PF00078">
    <property type="entry name" value="RVT_1"/>
    <property type="match status" value="1"/>
</dbReference>
<dbReference type="SUPFAM" id="SSF56219">
    <property type="entry name" value="DNase I-like"/>
    <property type="match status" value="1"/>
</dbReference>
<dbReference type="EMBL" id="OZ034818">
    <property type="protein sequence ID" value="CAL1391173.1"/>
    <property type="molecule type" value="Genomic_DNA"/>
</dbReference>
<dbReference type="InterPro" id="IPR044730">
    <property type="entry name" value="RNase_H-like_dom_plant"/>
</dbReference>